<feature type="compositionally biased region" description="Basic and acidic residues" evidence="1">
    <location>
        <begin position="44"/>
        <end position="55"/>
    </location>
</feature>
<keyword evidence="3" id="KW-1185">Reference proteome</keyword>
<dbReference type="EMBL" id="JAFBBP010000001">
    <property type="protein sequence ID" value="MBM7494234.1"/>
    <property type="molecule type" value="Genomic_DNA"/>
</dbReference>
<comment type="caution">
    <text evidence="2">The sequence shown here is derived from an EMBL/GenBank/DDBJ whole genome shotgun (WGS) entry which is preliminary data.</text>
</comment>
<accession>A0ABS2M1B1</accession>
<proteinExistence type="predicted"/>
<evidence type="ECO:0000256" key="1">
    <source>
        <dbReference type="SAM" id="MobiDB-lite"/>
    </source>
</evidence>
<sequence length="61" mass="6712">MPPEPFLEIMVAASLIEMRIPAFLVAVDTPASSGWHCRPGAWPRNDRRTAGRVNEDPAGPR</sequence>
<protein>
    <submittedName>
        <fullName evidence="2">Uncharacterized protein</fullName>
    </submittedName>
</protein>
<gene>
    <name evidence="2" type="ORF">JOD64_005456</name>
</gene>
<name>A0ABS2M1B1_9ACTN</name>
<reference evidence="2 3" key="1">
    <citation type="submission" date="2021-01" db="EMBL/GenBank/DDBJ databases">
        <title>Sequencing the genomes of 1000 actinobacteria strains.</title>
        <authorList>
            <person name="Klenk H.-P."/>
        </authorList>
    </citation>
    <scope>NUCLEOTIDE SEQUENCE [LARGE SCALE GENOMIC DNA]</scope>
    <source>
        <strain evidence="2 3">DSM 100204</strain>
    </source>
</reference>
<dbReference type="Proteomes" id="UP000764837">
    <property type="component" value="Unassembled WGS sequence"/>
</dbReference>
<evidence type="ECO:0000313" key="2">
    <source>
        <dbReference type="EMBL" id="MBM7494234.1"/>
    </source>
</evidence>
<evidence type="ECO:0000313" key="3">
    <source>
        <dbReference type="Proteomes" id="UP000764837"/>
    </source>
</evidence>
<feature type="region of interest" description="Disordered" evidence="1">
    <location>
        <begin position="36"/>
        <end position="61"/>
    </location>
</feature>
<organism evidence="2 3">
    <name type="scientific">Micromonospora luteifusca</name>
    <dbReference type="NCBI Taxonomy" id="709860"/>
    <lineage>
        <taxon>Bacteria</taxon>
        <taxon>Bacillati</taxon>
        <taxon>Actinomycetota</taxon>
        <taxon>Actinomycetes</taxon>
        <taxon>Micromonosporales</taxon>
        <taxon>Micromonosporaceae</taxon>
        <taxon>Micromonospora</taxon>
    </lineage>
</organism>